<dbReference type="Proteomes" id="UP001139971">
    <property type="component" value="Unassembled WGS sequence"/>
</dbReference>
<dbReference type="InterPro" id="IPR001375">
    <property type="entry name" value="Peptidase_S9_cat"/>
</dbReference>
<dbReference type="RefSeq" id="WP_263541280.1">
    <property type="nucleotide sequence ID" value="NZ_JAOVZO020000020.1"/>
</dbReference>
<accession>A0A9X4BLU8</accession>
<evidence type="ECO:0000313" key="5">
    <source>
        <dbReference type="Proteomes" id="UP001139971"/>
    </source>
</evidence>
<dbReference type="GO" id="GO:0006508">
    <property type="term" value="P:proteolysis"/>
    <property type="evidence" value="ECO:0007669"/>
    <property type="project" value="InterPro"/>
</dbReference>
<dbReference type="Pfam" id="PF00326">
    <property type="entry name" value="Peptidase_S9"/>
    <property type="match status" value="1"/>
</dbReference>
<keyword evidence="5" id="KW-1185">Reference proteome</keyword>
<dbReference type="EMBL" id="JAOVZO020000020">
    <property type="protein sequence ID" value="MDC8015732.1"/>
    <property type="molecule type" value="Genomic_DNA"/>
</dbReference>
<name>A0A9X4BLU8_9GAMM</name>
<dbReference type="PANTHER" id="PTHR42776">
    <property type="entry name" value="SERINE PEPTIDASE S9 FAMILY MEMBER"/>
    <property type="match status" value="1"/>
</dbReference>
<keyword evidence="1" id="KW-0378">Hydrolase</keyword>
<organism evidence="4 5">
    <name type="scientific">Tahibacter soli</name>
    <dbReference type="NCBI Taxonomy" id="2983605"/>
    <lineage>
        <taxon>Bacteria</taxon>
        <taxon>Pseudomonadati</taxon>
        <taxon>Pseudomonadota</taxon>
        <taxon>Gammaproteobacteria</taxon>
        <taxon>Lysobacterales</taxon>
        <taxon>Rhodanobacteraceae</taxon>
        <taxon>Tahibacter</taxon>
    </lineage>
</organism>
<feature type="chain" id="PRO_5040728468" evidence="2">
    <location>
        <begin position="32"/>
        <end position="678"/>
    </location>
</feature>
<protein>
    <submittedName>
        <fullName evidence="4">S9 family peptidase</fullName>
    </submittedName>
</protein>
<gene>
    <name evidence="4" type="ORF">OD750_024660</name>
</gene>
<dbReference type="PANTHER" id="PTHR42776:SF27">
    <property type="entry name" value="DIPEPTIDYL PEPTIDASE FAMILY MEMBER 6"/>
    <property type="match status" value="1"/>
</dbReference>
<sequence>MLLRSNVLRPRFLVQSLMAVCGLAAVAQAQAAQPLPVADFAKHLQYRTVKISPDGNHIATDSMIDGKRHLTMIDLANSKGINIRPRGDDEVDDFWWVGPNRVVYTLSTLDGGLEQPLGTGELLAVDADGSANDILFGRRVDGQEAGSHIKKKKSELASATLIDTLRDDDEHVLISTIPFDSGYEGAMPEVFKLDVKDGSKSKLFSAPLRNARFLTDHKGVVRFAYAPGADNFMRVMYRDGDGKNWEEVYKAKDRTGAERPLAFDRTNEIVYWRCEKEGAVAAVCTWNVKERTFKPVWSSKDVDLTDLVTSLDEQDVVAITSMPGRAAVNPLDKNSDTIKTLIELMKQFPGEQVTITSCDKAGNRCIVKVASDINPAEFFLVDSKAKKMQPVLKSAPWIDPEKMASKEPFAIKSRDGLPLHGYLTKPLGKEAEKNLPLVVYVHGGPYGIRDLWEYDPDVQLMASRGYAVLQVNFRGSGGYGASFEAAGYREWGAKMQDDVTDATKWAIEQGAADPKRICIYGASYGGYAALNGAVREPDLYRCTIGYVGVYSLPLMFSRGDIQQSLYGENYLKTVLGEDQTVLAQRSPVNYVDRIKAKIMIVAAGMDKRVPPVHSQDLRIALEKKGIAHEWLYQRNEAHGYYDEKNREDMYTKLVAFLDANIGANAGAATAAPAAAKSE</sequence>
<dbReference type="InterPro" id="IPR029058">
    <property type="entry name" value="AB_hydrolase_fold"/>
</dbReference>
<dbReference type="GO" id="GO:0004252">
    <property type="term" value="F:serine-type endopeptidase activity"/>
    <property type="evidence" value="ECO:0007669"/>
    <property type="project" value="TreeGrafter"/>
</dbReference>
<keyword evidence="2" id="KW-0732">Signal</keyword>
<reference evidence="4" key="1">
    <citation type="submission" date="2023-02" db="EMBL/GenBank/DDBJ databases">
        <title>Tahibacter soli sp. nov. isolated from soil.</title>
        <authorList>
            <person name="Baek J.H."/>
            <person name="Lee J.K."/>
            <person name="Choi D.G."/>
            <person name="Jeon C.O."/>
        </authorList>
    </citation>
    <scope>NUCLEOTIDE SEQUENCE</scope>
    <source>
        <strain evidence="4">BL</strain>
    </source>
</reference>
<feature type="signal peptide" evidence="2">
    <location>
        <begin position="1"/>
        <end position="31"/>
    </location>
</feature>
<evidence type="ECO:0000256" key="2">
    <source>
        <dbReference type="SAM" id="SignalP"/>
    </source>
</evidence>
<comment type="caution">
    <text evidence="4">The sequence shown here is derived from an EMBL/GenBank/DDBJ whole genome shotgun (WGS) entry which is preliminary data.</text>
</comment>
<dbReference type="AlphaFoldDB" id="A0A9X4BLU8"/>
<evidence type="ECO:0000256" key="1">
    <source>
        <dbReference type="ARBA" id="ARBA00022801"/>
    </source>
</evidence>
<proteinExistence type="predicted"/>
<feature type="domain" description="Peptidase S9 prolyl oligopeptidase catalytic" evidence="3">
    <location>
        <begin position="452"/>
        <end position="662"/>
    </location>
</feature>
<dbReference type="SUPFAM" id="SSF53474">
    <property type="entry name" value="alpha/beta-Hydrolases"/>
    <property type="match status" value="1"/>
</dbReference>
<dbReference type="SUPFAM" id="SSF69304">
    <property type="entry name" value="Tricorn protease N-terminal domain"/>
    <property type="match status" value="1"/>
</dbReference>
<dbReference type="Gene3D" id="3.40.50.1820">
    <property type="entry name" value="alpha/beta hydrolase"/>
    <property type="match status" value="1"/>
</dbReference>
<evidence type="ECO:0000259" key="3">
    <source>
        <dbReference type="Pfam" id="PF00326"/>
    </source>
</evidence>
<evidence type="ECO:0000313" key="4">
    <source>
        <dbReference type="EMBL" id="MDC8015732.1"/>
    </source>
</evidence>